<gene>
    <name evidence="7" type="ORF">FEK29_14650</name>
</gene>
<feature type="transmembrane region" description="Helical" evidence="6">
    <location>
        <begin position="259"/>
        <end position="277"/>
    </location>
</feature>
<feature type="transmembrane region" description="Helical" evidence="6">
    <location>
        <begin position="351"/>
        <end position="368"/>
    </location>
</feature>
<dbReference type="PANTHER" id="PTHR23519">
    <property type="entry name" value="AUTOPHAGY-RELATED PROTEIN 22"/>
    <property type="match status" value="1"/>
</dbReference>
<feature type="transmembrane region" description="Helical" evidence="6">
    <location>
        <begin position="414"/>
        <end position="433"/>
    </location>
</feature>
<dbReference type="GO" id="GO:0012505">
    <property type="term" value="C:endomembrane system"/>
    <property type="evidence" value="ECO:0007669"/>
    <property type="project" value="UniProtKB-SubCell"/>
</dbReference>
<dbReference type="PANTHER" id="PTHR23519:SF1">
    <property type="entry name" value="AUTOPHAGY-RELATED PROTEIN 22"/>
    <property type="match status" value="1"/>
</dbReference>
<evidence type="ECO:0000256" key="4">
    <source>
        <dbReference type="ARBA" id="ARBA00022989"/>
    </source>
</evidence>
<keyword evidence="5 6" id="KW-0472">Membrane</keyword>
<feature type="transmembrane region" description="Helical" evidence="6">
    <location>
        <begin position="297"/>
        <end position="318"/>
    </location>
</feature>
<dbReference type="AlphaFoldDB" id="A0A5R8M0G1"/>
<organism evidence="7 8">
    <name type="scientific">Maribacter aurantiacus</name>
    <dbReference type="NCBI Taxonomy" id="1882343"/>
    <lineage>
        <taxon>Bacteria</taxon>
        <taxon>Pseudomonadati</taxon>
        <taxon>Bacteroidota</taxon>
        <taxon>Flavobacteriia</taxon>
        <taxon>Flavobacteriales</taxon>
        <taxon>Flavobacteriaceae</taxon>
        <taxon>Maribacter</taxon>
    </lineage>
</organism>
<evidence type="ECO:0000313" key="7">
    <source>
        <dbReference type="EMBL" id="TLF43050.1"/>
    </source>
</evidence>
<dbReference type="Pfam" id="PF11700">
    <property type="entry name" value="ATG22"/>
    <property type="match status" value="1"/>
</dbReference>
<comment type="caution">
    <text evidence="7">The sequence shown here is derived from an EMBL/GenBank/DDBJ whole genome shotgun (WGS) entry which is preliminary data.</text>
</comment>
<dbReference type="InterPro" id="IPR036259">
    <property type="entry name" value="MFS_trans_sf"/>
</dbReference>
<protein>
    <submittedName>
        <fullName evidence="7">MFS transporter</fullName>
    </submittedName>
</protein>
<reference evidence="7 8" key="1">
    <citation type="journal article" date="2017" name="Int. J. Syst. Evol. Microbiol.">
        <title>Maripseudobacter aurantiacus gen. nov., sp. nov., a novel member of the family Flavobacteriaceae isolated from a sedimentation basin.</title>
        <authorList>
            <person name="Chen C."/>
            <person name="Su Y."/>
            <person name="Tao T."/>
            <person name="Fu G."/>
            <person name="Zhang C."/>
            <person name="Sun C."/>
            <person name="Zhang X."/>
            <person name="Wu M."/>
        </authorList>
    </citation>
    <scope>NUCLEOTIDE SEQUENCE [LARGE SCALE GENOMIC DNA]</scope>
    <source>
        <strain evidence="8">CDA4</strain>
    </source>
</reference>
<evidence type="ECO:0000313" key="8">
    <source>
        <dbReference type="Proteomes" id="UP000308382"/>
    </source>
</evidence>
<dbReference type="EMBL" id="VBUK01000010">
    <property type="protein sequence ID" value="TLF43050.1"/>
    <property type="molecule type" value="Genomic_DNA"/>
</dbReference>
<comment type="subcellular location">
    <subcellularLocation>
        <location evidence="1">Endomembrane system</location>
        <topology evidence="1">Multi-pass membrane protein</topology>
    </subcellularLocation>
</comment>
<dbReference type="Proteomes" id="UP000308382">
    <property type="component" value="Unassembled WGS sequence"/>
</dbReference>
<dbReference type="Gene3D" id="1.20.1250.20">
    <property type="entry name" value="MFS general substrate transporter like domains"/>
    <property type="match status" value="1"/>
</dbReference>
<dbReference type="InterPro" id="IPR050495">
    <property type="entry name" value="ATG22/LtaA_families"/>
</dbReference>
<feature type="transmembrane region" description="Helical" evidence="6">
    <location>
        <begin position="64"/>
        <end position="83"/>
    </location>
</feature>
<evidence type="ECO:0000256" key="1">
    <source>
        <dbReference type="ARBA" id="ARBA00004127"/>
    </source>
</evidence>
<name>A0A5R8M0G1_9FLAO</name>
<evidence type="ECO:0000256" key="3">
    <source>
        <dbReference type="ARBA" id="ARBA00022692"/>
    </source>
</evidence>
<dbReference type="RefSeq" id="WP_138259183.1">
    <property type="nucleotide sequence ID" value="NZ_VBUK01000010.1"/>
</dbReference>
<evidence type="ECO:0000256" key="6">
    <source>
        <dbReference type="SAM" id="Phobius"/>
    </source>
</evidence>
<accession>A0A5R8M0G1</accession>
<feature type="transmembrane region" description="Helical" evidence="6">
    <location>
        <begin position="21"/>
        <end position="44"/>
    </location>
</feature>
<dbReference type="SUPFAM" id="SSF103473">
    <property type="entry name" value="MFS general substrate transporter"/>
    <property type="match status" value="1"/>
</dbReference>
<sequence length="443" mass="49300">MARTLVLKGSKKLLNAWAFYDWANSVYSLVISSAVFPIFYGALFRVAEIEKLTVFGIEIARAPLISYTTSLAFVFIAIITPLISGIADYLGNKKMFMQFFCYLGGLSCIGLNWFSLENIYFGLLCYFFGLVGFWVSFAINNSYLPDVAYPEQQDAVSAKGFSLGYIGSVLLLLVNLAMVMKPEVFGITSGDGGVAEIKAMKYSFVSVGFWWILFAQYSFYYLPKGNKREGARSNVILNGFRELKGVWHQLGNQTRLKRYLGAFFVYSMAVQTVMLIATYFGEEEIGWGSDSERTTGLIVSILVIQIVAILGASVTAWASKNFGNVKTLIVVNALWVAICVYAYFLITPMDFYIAAGCVGLVMGGIQALSRSTYSKFIPETKDTTSFFSFYDVAEKIGIIIGTFLYGFIAQFTGSMRNAIIFLGIFFMVGMLLLTRVKQLKRPL</sequence>
<feature type="transmembrane region" description="Helical" evidence="6">
    <location>
        <begin position="119"/>
        <end position="139"/>
    </location>
</feature>
<dbReference type="OrthoDB" id="9768783at2"/>
<proteinExistence type="predicted"/>
<evidence type="ECO:0000256" key="2">
    <source>
        <dbReference type="ARBA" id="ARBA00022448"/>
    </source>
</evidence>
<feature type="transmembrane region" description="Helical" evidence="6">
    <location>
        <begin position="95"/>
        <end position="113"/>
    </location>
</feature>
<feature type="transmembrane region" description="Helical" evidence="6">
    <location>
        <begin position="200"/>
        <end position="222"/>
    </location>
</feature>
<dbReference type="InterPro" id="IPR024671">
    <property type="entry name" value="Atg22-like"/>
</dbReference>
<feature type="transmembrane region" description="Helical" evidence="6">
    <location>
        <begin position="389"/>
        <end position="408"/>
    </location>
</feature>
<keyword evidence="2" id="KW-0813">Transport</keyword>
<keyword evidence="8" id="KW-1185">Reference proteome</keyword>
<evidence type="ECO:0000256" key="5">
    <source>
        <dbReference type="ARBA" id="ARBA00023136"/>
    </source>
</evidence>
<feature type="transmembrane region" description="Helical" evidence="6">
    <location>
        <begin position="325"/>
        <end position="345"/>
    </location>
</feature>
<keyword evidence="4 6" id="KW-1133">Transmembrane helix</keyword>
<keyword evidence="3 6" id="KW-0812">Transmembrane</keyword>
<feature type="transmembrane region" description="Helical" evidence="6">
    <location>
        <begin position="160"/>
        <end position="180"/>
    </location>
</feature>